<gene>
    <name evidence="1" type="ORF">M099_1175</name>
</gene>
<reference evidence="1 2" key="1">
    <citation type="submission" date="2014-04" db="EMBL/GenBank/DDBJ databases">
        <authorList>
            <person name="Sears C."/>
            <person name="Carroll K."/>
            <person name="Sack B.R."/>
            <person name="Qadri F."/>
            <person name="Myers L.L."/>
            <person name="Chung G.-T."/>
            <person name="Escheverria P."/>
            <person name="Fraser C.M."/>
            <person name="Sadzewicz L."/>
            <person name="Shefchek K.A."/>
            <person name="Tallon L."/>
            <person name="Das S.P."/>
            <person name="Daugherty S."/>
            <person name="Mongodin E.F."/>
        </authorList>
    </citation>
    <scope>NUCLEOTIDE SEQUENCE [LARGE SCALE GENOMIC DNA]</scope>
    <source>
        <strain evidence="1 2">3975 RP4</strain>
    </source>
</reference>
<evidence type="ECO:0000313" key="2">
    <source>
        <dbReference type="Proteomes" id="UP000027661"/>
    </source>
</evidence>
<comment type="caution">
    <text evidence="1">The sequence shown here is derived from an EMBL/GenBank/DDBJ whole genome shotgun (WGS) entry which is preliminary data.</text>
</comment>
<sequence length="46" mass="5215">MTLSCKEVTATMAQELEQPIYVKPNLIAENGKPFQGNLECFFTLYC</sequence>
<protein>
    <submittedName>
        <fullName evidence="1">Uncharacterized protein</fullName>
    </submittedName>
</protein>
<evidence type="ECO:0000313" key="1">
    <source>
        <dbReference type="EMBL" id="KDS55874.1"/>
    </source>
</evidence>
<name>A0A069SLS7_PHOVU</name>
<dbReference type="PATRIC" id="fig|1339352.3.peg.1137"/>
<dbReference type="EMBL" id="JNHM01000012">
    <property type="protein sequence ID" value="KDS55874.1"/>
    <property type="molecule type" value="Genomic_DNA"/>
</dbReference>
<accession>A0A069SLS7</accession>
<organism evidence="1 2">
    <name type="scientific">Phocaeicola vulgatus str. 3975 RP4</name>
    <dbReference type="NCBI Taxonomy" id="1339352"/>
    <lineage>
        <taxon>Bacteria</taxon>
        <taxon>Pseudomonadati</taxon>
        <taxon>Bacteroidota</taxon>
        <taxon>Bacteroidia</taxon>
        <taxon>Bacteroidales</taxon>
        <taxon>Bacteroidaceae</taxon>
        <taxon>Phocaeicola</taxon>
    </lineage>
</organism>
<dbReference type="Proteomes" id="UP000027661">
    <property type="component" value="Unassembled WGS sequence"/>
</dbReference>
<dbReference type="AlphaFoldDB" id="A0A069SLS7"/>
<proteinExistence type="predicted"/>